<comment type="caution">
    <text evidence="2">The sequence shown here is derived from an EMBL/GenBank/DDBJ whole genome shotgun (WGS) entry which is preliminary data.</text>
</comment>
<dbReference type="Proteomes" id="UP000287651">
    <property type="component" value="Unassembled WGS sequence"/>
</dbReference>
<proteinExistence type="predicted"/>
<protein>
    <submittedName>
        <fullName evidence="2">Uncharacterized protein</fullName>
    </submittedName>
</protein>
<sequence>MDIDTLFSNNSFVSVIFPPDRIASYLYSCYDCRHGDNLGYDSIEARSTRDGDAVVVAEPTRKPPGDVASSRHGTLTPASTNLVLARPMRGNRTGDGRTRVVNALHETCTLDAGRPRHRLWRQVRGAAPLASR</sequence>
<accession>A0A427A1T3</accession>
<dbReference type="EMBL" id="AMZH03004108">
    <property type="protein sequence ID" value="RRT70173.1"/>
    <property type="molecule type" value="Genomic_DNA"/>
</dbReference>
<name>A0A427A1T3_ENSVE</name>
<gene>
    <name evidence="2" type="ORF">B296_00036713</name>
</gene>
<organism evidence="2 3">
    <name type="scientific">Ensete ventricosum</name>
    <name type="common">Abyssinian banana</name>
    <name type="synonym">Musa ensete</name>
    <dbReference type="NCBI Taxonomy" id="4639"/>
    <lineage>
        <taxon>Eukaryota</taxon>
        <taxon>Viridiplantae</taxon>
        <taxon>Streptophyta</taxon>
        <taxon>Embryophyta</taxon>
        <taxon>Tracheophyta</taxon>
        <taxon>Spermatophyta</taxon>
        <taxon>Magnoliopsida</taxon>
        <taxon>Liliopsida</taxon>
        <taxon>Zingiberales</taxon>
        <taxon>Musaceae</taxon>
        <taxon>Ensete</taxon>
    </lineage>
</organism>
<evidence type="ECO:0000313" key="2">
    <source>
        <dbReference type="EMBL" id="RRT70173.1"/>
    </source>
</evidence>
<feature type="region of interest" description="Disordered" evidence="1">
    <location>
        <begin position="59"/>
        <end position="79"/>
    </location>
</feature>
<evidence type="ECO:0000313" key="3">
    <source>
        <dbReference type="Proteomes" id="UP000287651"/>
    </source>
</evidence>
<evidence type="ECO:0000256" key="1">
    <source>
        <dbReference type="SAM" id="MobiDB-lite"/>
    </source>
</evidence>
<dbReference type="AlphaFoldDB" id="A0A427A1T3"/>
<reference evidence="2 3" key="1">
    <citation type="journal article" date="2014" name="Agronomy (Basel)">
        <title>A Draft Genome Sequence for Ensete ventricosum, the Drought-Tolerant Tree Against Hunger.</title>
        <authorList>
            <person name="Harrison J."/>
            <person name="Moore K.A."/>
            <person name="Paszkiewicz K."/>
            <person name="Jones T."/>
            <person name="Grant M."/>
            <person name="Ambacheew D."/>
            <person name="Muzemil S."/>
            <person name="Studholme D.J."/>
        </authorList>
    </citation>
    <scope>NUCLEOTIDE SEQUENCE [LARGE SCALE GENOMIC DNA]</scope>
</reference>